<organism evidence="2 3">
    <name type="scientific">Panagrolaimus davidi</name>
    <dbReference type="NCBI Taxonomy" id="227884"/>
    <lineage>
        <taxon>Eukaryota</taxon>
        <taxon>Metazoa</taxon>
        <taxon>Ecdysozoa</taxon>
        <taxon>Nematoda</taxon>
        <taxon>Chromadorea</taxon>
        <taxon>Rhabditida</taxon>
        <taxon>Tylenchina</taxon>
        <taxon>Panagrolaimomorpha</taxon>
        <taxon>Panagrolaimoidea</taxon>
        <taxon>Panagrolaimidae</taxon>
        <taxon>Panagrolaimus</taxon>
    </lineage>
</organism>
<name>A0A914Q964_9BILA</name>
<keyword evidence="2" id="KW-1185">Reference proteome</keyword>
<evidence type="ECO:0000313" key="2">
    <source>
        <dbReference type="Proteomes" id="UP000887578"/>
    </source>
</evidence>
<protein>
    <submittedName>
        <fullName evidence="3">Uncharacterized protein</fullName>
    </submittedName>
</protein>
<dbReference type="WBParaSite" id="PDA_v2.g28049.t1">
    <property type="protein sequence ID" value="PDA_v2.g28049.t1"/>
    <property type="gene ID" value="PDA_v2.g28049"/>
</dbReference>
<evidence type="ECO:0000256" key="1">
    <source>
        <dbReference type="SAM" id="MobiDB-lite"/>
    </source>
</evidence>
<dbReference type="AlphaFoldDB" id="A0A914Q964"/>
<feature type="compositionally biased region" description="Basic and acidic residues" evidence="1">
    <location>
        <begin position="30"/>
        <end position="44"/>
    </location>
</feature>
<evidence type="ECO:0000313" key="3">
    <source>
        <dbReference type="WBParaSite" id="PDA_v2.g28049.t1"/>
    </source>
</evidence>
<feature type="region of interest" description="Disordered" evidence="1">
    <location>
        <begin position="30"/>
        <end position="131"/>
    </location>
</feature>
<reference evidence="3" key="1">
    <citation type="submission" date="2022-11" db="UniProtKB">
        <authorList>
            <consortium name="WormBaseParasite"/>
        </authorList>
    </citation>
    <scope>IDENTIFICATION</scope>
</reference>
<dbReference type="Proteomes" id="UP000887578">
    <property type="component" value="Unplaced"/>
</dbReference>
<accession>A0A914Q964</accession>
<proteinExistence type="predicted"/>
<sequence length="131" mass="14694">MGNSPWNFEHDTRIFQDPALKGLEVSYEIEKKKQDGPEKPHEENIQIGDRTIRSRGRGTKRALNLHFSSDDESEDESEKEKEADDATMNKASAVSAKGKTNDLIDDSILNSPTPSPPKPSDNFRNQILGKQ</sequence>